<comment type="caution">
    <text evidence="2">The sequence shown here is derived from an EMBL/GenBank/DDBJ whole genome shotgun (WGS) entry which is preliminary data.</text>
</comment>
<evidence type="ECO:0000313" key="4">
    <source>
        <dbReference type="Proteomes" id="UP000053961"/>
    </source>
</evidence>
<dbReference type="NCBIfam" id="NF047768">
    <property type="entry name" value="Clp_like_SDH"/>
    <property type="match status" value="1"/>
</dbReference>
<dbReference type="Proteomes" id="UP000057043">
    <property type="component" value="Unassembled WGS sequence"/>
</dbReference>
<keyword evidence="1" id="KW-1133">Transmembrane helix</keyword>
<reference evidence="3" key="1">
    <citation type="journal article" date="2015" name="MBio">
        <title>Genome-resolved metagenomic analysis reveals roles for candidate phyla and other microbial community members in biogeochemical transformations in oil reservoirs.</title>
        <authorList>
            <person name="Hu P."/>
            <person name="Tom L."/>
            <person name="Singh A."/>
            <person name="Thomas B.C."/>
            <person name="Baker B.J."/>
            <person name="Piceno Y.M."/>
            <person name="Andersen G.L."/>
            <person name="Banfield J.F."/>
        </authorList>
    </citation>
    <scope>NUCLEOTIDE SEQUENCE [LARGE SCALE GENOMIC DNA]</scope>
    <source>
        <strain evidence="3">56_747</strain>
    </source>
</reference>
<organism evidence="2 5">
    <name type="scientific">Methanothrix harundinacea</name>
    <dbReference type="NCBI Taxonomy" id="301375"/>
    <lineage>
        <taxon>Archaea</taxon>
        <taxon>Methanobacteriati</taxon>
        <taxon>Methanobacteriota</taxon>
        <taxon>Stenosarchaea group</taxon>
        <taxon>Methanomicrobia</taxon>
        <taxon>Methanotrichales</taxon>
        <taxon>Methanotrichaceae</taxon>
        <taxon>Methanothrix</taxon>
    </lineage>
</organism>
<dbReference type="AlphaFoldDB" id="A0A101FSN5"/>
<keyword evidence="1" id="KW-0472">Membrane</keyword>
<protein>
    <recommendedName>
        <fullName evidence="6">Periplasmic serine protease</fullName>
    </recommendedName>
</protein>
<name>A0A101FSN5_9EURY</name>
<accession>A0A101FSN5</accession>
<dbReference type="Proteomes" id="UP000053961">
    <property type="component" value="Unassembled WGS sequence"/>
</dbReference>
<dbReference type="EMBL" id="LGHB01000043">
    <property type="protein sequence ID" value="KUK94786.1"/>
    <property type="molecule type" value="Genomic_DNA"/>
</dbReference>
<dbReference type="PANTHER" id="PTHR35984">
    <property type="entry name" value="PERIPLASMIC SERINE PROTEASE"/>
    <property type="match status" value="1"/>
</dbReference>
<dbReference type="PATRIC" id="fig|301375.6.peg.2026"/>
<sequence>MYEPILLQMGAESLLSNIWVILFLILFLVPMLQRRYLEQSRRRLLVKMGKRRKSVVVTLIHRQEVLSFLGIPLARYIDIDDSEQVLRAIRTTPKDVPIDLILHTPGGLALAATQIALALKAHPARKTVIIPHYAMSGGTLIALAVDEIIMDPHAALGPVDPQLGDRNGSYPATSLVKLLEKKKIDEVDDKTIVLADQAQKALNQMDGLVRTILDGKCDEEKAVVIIEEFVSGKYTHDHPFLAEDAKRLLGDCVTTDVPAEVYDLMKLYRMEVARRRPGVEYVPVTEK</sequence>
<gene>
    <name evidence="2" type="ORF">XD72_1980</name>
    <name evidence="3" type="ORF">XE07_2046</name>
</gene>
<dbReference type="Gene3D" id="3.90.226.10">
    <property type="entry name" value="2-enoyl-CoA Hydratase, Chain A, domain 1"/>
    <property type="match status" value="1"/>
</dbReference>
<dbReference type="InterPro" id="IPR029045">
    <property type="entry name" value="ClpP/crotonase-like_dom_sf"/>
</dbReference>
<dbReference type="Pfam" id="PF01972">
    <property type="entry name" value="SDH_protease"/>
    <property type="match status" value="1"/>
</dbReference>
<dbReference type="PANTHER" id="PTHR35984:SF1">
    <property type="entry name" value="PERIPLASMIC SERINE PROTEASE"/>
    <property type="match status" value="1"/>
</dbReference>
<dbReference type="EMBL" id="LGFT01000057">
    <property type="protein sequence ID" value="KUK43652.1"/>
    <property type="molecule type" value="Genomic_DNA"/>
</dbReference>
<evidence type="ECO:0000313" key="5">
    <source>
        <dbReference type="Proteomes" id="UP000057043"/>
    </source>
</evidence>
<keyword evidence="1" id="KW-0812">Transmembrane</keyword>
<dbReference type="GO" id="GO:0016020">
    <property type="term" value="C:membrane"/>
    <property type="evidence" value="ECO:0007669"/>
    <property type="project" value="InterPro"/>
</dbReference>
<evidence type="ECO:0000313" key="3">
    <source>
        <dbReference type="EMBL" id="KUK94786.1"/>
    </source>
</evidence>
<dbReference type="SUPFAM" id="SSF52096">
    <property type="entry name" value="ClpP/crotonase"/>
    <property type="match status" value="1"/>
</dbReference>
<reference evidence="4 5" key="2">
    <citation type="journal article" date="2015" name="MBio">
        <title>Genome-Resolved Metagenomic Analysis Reveals Roles for Candidate Phyla and Other Microbial Community Members in Biogeochemical Transformations in Oil Reservoirs.</title>
        <authorList>
            <person name="Hu P."/>
            <person name="Tom L."/>
            <person name="Singh A."/>
            <person name="Thomas B.C."/>
            <person name="Baker B.J."/>
            <person name="Piceno Y.M."/>
            <person name="Andersen G.L."/>
            <person name="Banfield J.F."/>
        </authorList>
    </citation>
    <scope>NUCLEOTIDE SEQUENCE [LARGE SCALE GENOMIC DNA]</scope>
    <source>
        <strain evidence="2">57_489</strain>
    </source>
</reference>
<feature type="transmembrane region" description="Helical" evidence="1">
    <location>
        <begin position="14"/>
        <end position="32"/>
    </location>
</feature>
<proteinExistence type="predicted"/>
<evidence type="ECO:0000313" key="2">
    <source>
        <dbReference type="EMBL" id="KUK43652.1"/>
    </source>
</evidence>
<evidence type="ECO:0008006" key="6">
    <source>
        <dbReference type="Google" id="ProtNLM"/>
    </source>
</evidence>
<evidence type="ECO:0000256" key="1">
    <source>
        <dbReference type="SAM" id="Phobius"/>
    </source>
</evidence>
<dbReference type="InterPro" id="IPR002825">
    <property type="entry name" value="Pept_S49_ser-pept_pro"/>
</dbReference>